<dbReference type="InterPro" id="IPR006170">
    <property type="entry name" value="PBP/GOBP"/>
</dbReference>
<dbReference type="Proteomes" id="UP000078541">
    <property type="component" value="Unassembled WGS sequence"/>
</dbReference>
<feature type="chain" id="PRO_5008271153" evidence="1">
    <location>
        <begin position="19"/>
        <end position="162"/>
    </location>
</feature>
<organism evidence="2 3">
    <name type="scientific">Trachymyrmex septentrionalis</name>
    <dbReference type="NCBI Taxonomy" id="34720"/>
    <lineage>
        <taxon>Eukaryota</taxon>
        <taxon>Metazoa</taxon>
        <taxon>Ecdysozoa</taxon>
        <taxon>Arthropoda</taxon>
        <taxon>Hexapoda</taxon>
        <taxon>Insecta</taxon>
        <taxon>Pterygota</taxon>
        <taxon>Neoptera</taxon>
        <taxon>Endopterygota</taxon>
        <taxon>Hymenoptera</taxon>
        <taxon>Apocrita</taxon>
        <taxon>Aculeata</taxon>
        <taxon>Formicoidea</taxon>
        <taxon>Formicidae</taxon>
        <taxon>Myrmicinae</taxon>
        <taxon>Trachymyrmex</taxon>
    </lineage>
</organism>
<keyword evidence="1" id="KW-0732">Signal</keyword>
<accession>A0A195F2Z8</accession>
<evidence type="ECO:0000313" key="3">
    <source>
        <dbReference type="Proteomes" id="UP000078541"/>
    </source>
</evidence>
<dbReference type="GO" id="GO:0005549">
    <property type="term" value="F:odorant binding"/>
    <property type="evidence" value="ECO:0007669"/>
    <property type="project" value="InterPro"/>
</dbReference>
<dbReference type="Pfam" id="PF01395">
    <property type="entry name" value="PBP_GOBP"/>
    <property type="match status" value="1"/>
</dbReference>
<reference evidence="2 3" key="1">
    <citation type="submission" date="2016-03" db="EMBL/GenBank/DDBJ databases">
        <title>Trachymyrmex septentrionalis WGS genome.</title>
        <authorList>
            <person name="Nygaard S."/>
            <person name="Hu H."/>
            <person name="Boomsma J."/>
            <person name="Zhang G."/>
        </authorList>
    </citation>
    <scope>NUCLEOTIDE SEQUENCE [LARGE SCALE GENOMIC DNA]</scope>
    <source>
        <strain evidence="2">Tsep2-gDNA-1</strain>
        <tissue evidence="2">Whole body</tissue>
    </source>
</reference>
<dbReference type="Gene3D" id="1.10.238.20">
    <property type="entry name" value="Pheromone/general odorant binding protein domain"/>
    <property type="match status" value="1"/>
</dbReference>
<evidence type="ECO:0000256" key="1">
    <source>
        <dbReference type="SAM" id="SignalP"/>
    </source>
</evidence>
<keyword evidence="3" id="KW-1185">Reference proteome</keyword>
<feature type="signal peptide" evidence="1">
    <location>
        <begin position="1"/>
        <end position="18"/>
    </location>
</feature>
<evidence type="ECO:0000313" key="2">
    <source>
        <dbReference type="EMBL" id="KYN34950.1"/>
    </source>
</evidence>
<dbReference type="AlphaFoldDB" id="A0A195F2Z8"/>
<dbReference type="EMBL" id="KQ981855">
    <property type="protein sequence ID" value="KYN34950.1"/>
    <property type="molecule type" value="Genomic_DNA"/>
</dbReference>
<dbReference type="CDD" id="cd23992">
    <property type="entry name" value="PBP_GOBP"/>
    <property type="match status" value="1"/>
</dbReference>
<dbReference type="InterPro" id="IPR036728">
    <property type="entry name" value="PBP_GOBP_sf"/>
</dbReference>
<sequence>MKSLVLSVCILIIALSSSIELKNFKNIIETTEDDVEACRIENNVTHADVYSPRDMITDLPTKPENKEKTRRIGCWIACALKRQNLMEDSNIKEAQVHVRINVEYADHPEEVIAHKIARKCLKEVRNITEECEKSFSLVVCAVKTTREEEEHQLHEIEEAEMK</sequence>
<name>A0A195F2Z8_9HYME</name>
<protein>
    <submittedName>
        <fullName evidence="2">Pheromone-binding protein Gp-9</fullName>
    </submittedName>
</protein>
<proteinExistence type="predicted"/>
<dbReference type="SUPFAM" id="SSF47565">
    <property type="entry name" value="Insect pheromone/odorant-binding proteins"/>
    <property type="match status" value="1"/>
</dbReference>
<gene>
    <name evidence="2" type="ORF">ALC56_10918</name>
</gene>